<keyword evidence="4" id="KW-0411">Iron-sulfur</keyword>
<evidence type="ECO:0000256" key="5">
    <source>
        <dbReference type="SAM" id="MobiDB-lite"/>
    </source>
</evidence>
<reference evidence="7 8" key="1">
    <citation type="submission" date="2023-11" db="EMBL/GenBank/DDBJ databases">
        <title>Peredibacter starrii A3.12.</title>
        <authorList>
            <person name="Mitchell R.J."/>
        </authorList>
    </citation>
    <scope>NUCLEOTIDE SEQUENCE [LARGE SCALE GENOMIC DNA]</scope>
    <source>
        <strain evidence="7 8">A3.12</strain>
    </source>
</reference>
<dbReference type="PANTHER" id="PTHR34400:SF4">
    <property type="entry name" value="MEMBRANE PROTEIN"/>
    <property type="match status" value="1"/>
</dbReference>
<protein>
    <submittedName>
        <fullName evidence="7">Ferritin-like domain-containing protein</fullName>
    </submittedName>
</protein>
<keyword evidence="3" id="KW-0408">Iron</keyword>
<dbReference type="Gene3D" id="1.20.1260.10">
    <property type="match status" value="1"/>
</dbReference>
<evidence type="ECO:0000313" key="7">
    <source>
        <dbReference type="EMBL" id="WPU63302.1"/>
    </source>
</evidence>
<dbReference type="Gene3D" id="3.40.5.90">
    <property type="entry name" value="CDGSH iron-sulfur domain, mitoNEET-type"/>
    <property type="match status" value="2"/>
</dbReference>
<keyword evidence="8" id="KW-1185">Reference proteome</keyword>
<gene>
    <name evidence="7" type="ORF">SOO65_11460</name>
</gene>
<dbReference type="GO" id="GO:0051537">
    <property type="term" value="F:2 iron, 2 sulfur cluster binding"/>
    <property type="evidence" value="ECO:0007669"/>
    <property type="project" value="UniProtKB-KW"/>
</dbReference>
<evidence type="ECO:0000256" key="2">
    <source>
        <dbReference type="ARBA" id="ARBA00022723"/>
    </source>
</evidence>
<evidence type="ECO:0000256" key="3">
    <source>
        <dbReference type="ARBA" id="ARBA00023004"/>
    </source>
</evidence>
<dbReference type="Proteomes" id="UP001324634">
    <property type="component" value="Chromosome"/>
</dbReference>
<dbReference type="Pfam" id="PF09360">
    <property type="entry name" value="zf-CDGSH"/>
    <property type="match status" value="2"/>
</dbReference>
<dbReference type="InterPro" id="IPR018967">
    <property type="entry name" value="FeS-contain_CDGSH-typ"/>
</dbReference>
<feature type="region of interest" description="Disordered" evidence="5">
    <location>
        <begin position="427"/>
        <end position="449"/>
    </location>
</feature>
<dbReference type="Pfam" id="PF12902">
    <property type="entry name" value="Ferritin-like"/>
    <property type="match status" value="1"/>
</dbReference>
<keyword evidence="2" id="KW-0479">Metal-binding</keyword>
<evidence type="ECO:0000256" key="1">
    <source>
        <dbReference type="ARBA" id="ARBA00022714"/>
    </source>
</evidence>
<dbReference type="SMART" id="SM00704">
    <property type="entry name" value="ZnF_CDGSH"/>
    <property type="match status" value="2"/>
</dbReference>
<evidence type="ECO:0000313" key="8">
    <source>
        <dbReference type="Proteomes" id="UP001324634"/>
    </source>
</evidence>
<evidence type="ECO:0000259" key="6">
    <source>
        <dbReference type="SMART" id="SM00704"/>
    </source>
</evidence>
<dbReference type="InterPro" id="IPR042216">
    <property type="entry name" value="MitoNEET_CISD"/>
</dbReference>
<dbReference type="PANTHER" id="PTHR34400">
    <property type="match status" value="1"/>
</dbReference>
<feature type="domain" description="Iron-binding zinc finger CDGSH type" evidence="6">
    <location>
        <begin position="628"/>
        <end position="660"/>
    </location>
</feature>
<dbReference type="GO" id="GO:0005737">
    <property type="term" value="C:cytoplasm"/>
    <property type="evidence" value="ECO:0007669"/>
    <property type="project" value="UniProtKB-ARBA"/>
</dbReference>
<dbReference type="EMBL" id="CP139487">
    <property type="protein sequence ID" value="WPU63302.1"/>
    <property type="molecule type" value="Genomic_DNA"/>
</dbReference>
<dbReference type="AlphaFoldDB" id="A0AAX4HJA5"/>
<name>A0AAX4HJA5_9BACT</name>
<feature type="domain" description="Iron-binding zinc finger CDGSH type" evidence="6">
    <location>
        <begin position="540"/>
        <end position="584"/>
    </location>
</feature>
<dbReference type="InterPro" id="IPR012347">
    <property type="entry name" value="Ferritin-like"/>
</dbReference>
<dbReference type="InterPro" id="IPR010693">
    <property type="entry name" value="Divergent_4Fe-4S_mono-cluster"/>
</dbReference>
<keyword evidence="1" id="KW-0001">2Fe-2S</keyword>
<dbReference type="KEGG" id="psti:SOO65_11460"/>
<evidence type="ECO:0000256" key="4">
    <source>
        <dbReference type="ARBA" id="ARBA00023014"/>
    </source>
</evidence>
<dbReference type="RefSeq" id="WP_321389765.1">
    <property type="nucleotide sequence ID" value="NZ_CP139487.1"/>
</dbReference>
<dbReference type="InterPro" id="IPR026820">
    <property type="entry name" value="VioB/RebD_dom"/>
</dbReference>
<proteinExistence type="predicted"/>
<feature type="region of interest" description="Disordered" evidence="5">
    <location>
        <begin position="134"/>
        <end position="154"/>
    </location>
</feature>
<sequence length="663" mass="74759">MSSEDVVIESRIHLFGALSEAAELEHNLMCLYLYALFSLKRSPSEGVSDKELETIERWRKVILSVCLEEMTHLSLVANLVSSIGGTPNFMRPNFPVAAGYYPSGLVQELAPFTMETLDHFIYLERPQNYEVNDGQSFTPSVDYHRRPPRGRLMPNSGDYKTVGDLYEAIRNAFIHLCHNLGEKQLFCGNRDRQITPADSPLPGFISVHDKASALKAIETIVTQGEGATTIENSHFDKFSKIKAEYEQLLKENPNFKPGRNVARNPVMREPIIKENRVWVTHPLSAEYMDLANAFYGAMLRMLTQVYLVEDRDRVEKHEILEISFTFMHIMAVIGETLTLIPATEDNPTLFAGMSFAMVRTLNPLAKQNEFDIMLERATAIDQVLSKMQHEIASMACPEKPSLNHCIDRLEHVIQEMKKTREKMNRLVARRNNMTPTQTDKSDRPQDLPQSNEVLETAESEQIKISFCAHKCIHSRHCVTEMIQTFKPNTPGKWLFPENSRPESLAAVIKECPSGALTYKSKTELEDEKAPPVNVIRLYENGPYAFLADLEVDGKPEGFRATLCRCGQSKRKPFCDHTHKEVGFLATGEPETADATELKSRDGKLLINRLNDGPLSVSGNLEICSGTGRVVLRTENVRLCRCGHSKNKPVCDSTHSIIGFKDSV</sequence>
<dbReference type="Pfam" id="PF06902">
    <property type="entry name" value="Fer4_19"/>
    <property type="match status" value="1"/>
</dbReference>
<organism evidence="7 8">
    <name type="scientific">Peredibacter starrii</name>
    <dbReference type="NCBI Taxonomy" id="28202"/>
    <lineage>
        <taxon>Bacteria</taxon>
        <taxon>Pseudomonadati</taxon>
        <taxon>Bdellovibrionota</taxon>
        <taxon>Bacteriovoracia</taxon>
        <taxon>Bacteriovoracales</taxon>
        <taxon>Bacteriovoracaceae</taxon>
        <taxon>Peredibacter</taxon>
    </lineage>
</organism>
<accession>A0AAX4HJA5</accession>
<dbReference type="GO" id="GO:0046872">
    <property type="term" value="F:metal ion binding"/>
    <property type="evidence" value="ECO:0007669"/>
    <property type="project" value="UniProtKB-KW"/>
</dbReference>